<accession>A0A3N6MN78</accession>
<gene>
    <name evidence="1" type="ORF">D1Y85_16495</name>
</gene>
<protein>
    <submittedName>
        <fullName evidence="1">Uncharacterized protein</fullName>
    </submittedName>
</protein>
<reference evidence="1 2" key="1">
    <citation type="submission" date="2018-11" db="EMBL/GenBank/DDBJ databases">
        <title>Paraburkholderia sp. DHOA04, isolated from soil.</title>
        <authorList>
            <person name="Gao Z.-H."/>
            <person name="Qiu L.-H."/>
            <person name="Fu J.-C."/>
        </authorList>
    </citation>
    <scope>NUCLEOTIDE SEQUENCE [LARGE SCALE GENOMIC DNA]</scope>
    <source>
        <strain evidence="1 2">DHOA04</strain>
    </source>
</reference>
<evidence type="ECO:0000313" key="2">
    <source>
        <dbReference type="Proteomes" id="UP000272778"/>
    </source>
</evidence>
<organism evidence="1 2">
    <name type="scientific">Paraburkholderia dinghuensis</name>
    <dbReference type="NCBI Taxonomy" id="2305225"/>
    <lineage>
        <taxon>Bacteria</taxon>
        <taxon>Pseudomonadati</taxon>
        <taxon>Pseudomonadota</taxon>
        <taxon>Betaproteobacteria</taxon>
        <taxon>Burkholderiales</taxon>
        <taxon>Burkholderiaceae</taxon>
        <taxon>Paraburkholderia</taxon>
    </lineage>
</organism>
<comment type="caution">
    <text evidence="1">The sequence shown here is derived from an EMBL/GenBank/DDBJ whole genome shotgun (WGS) entry which is preliminary data.</text>
</comment>
<proteinExistence type="predicted"/>
<dbReference type="Proteomes" id="UP000272778">
    <property type="component" value="Unassembled WGS sequence"/>
</dbReference>
<sequence>MWCEMLPLSPLNTAKNTVKMALIGRASVQLTARTTIDTGLPHWQDLLSPARIAPCTTDGTEIGVQES</sequence>
<keyword evidence="2" id="KW-1185">Reference proteome</keyword>
<name>A0A3N6MN78_9BURK</name>
<dbReference type="AlphaFoldDB" id="A0A3N6MN78"/>
<dbReference type="EMBL" id="RQIS01000011">
    <property type="protein sequence ID" value="RQH05008.1"/>
    <property type="molecule type" value="Genomic_DNA"/>
</dbReference>
<evidence type="ECO:0000313" key="1">
    <source>
        <dbReference type="EMBL" id="RQH05008.1"/>
    </source>
</evidence>